<reference evidence="1" key="1">
    <citation type="submission" date="2021-12" db="EMBL/GenBank/DDBJ databases">
        <authorList>
            <person name="Rodrigo-Torres L."/>
            <person name="Arahal R. D."/>
            <person name="Lucena T."/>
        </authorList>
    </citation>
    <scope>NUCLEOTIDE SEQUENCE</scope>
    <source>
        <strain evidence="1">CECT 8267</strain>
    </source>
</reference>
<dbReference type="EMBL" id="CAKLPX010000001">
    <property type="protein sequence ID" value="CAH0991136.1"/>
    <property type="molecule type" value="Genomic_DNA"/>
</dbReference>
<protein>
    <recommendedName>
        <fullName evidence="3">Lipoprotein</fullName>
    </recommendedName>
</protein>
<dbReference type="RefSeq" id="WP_237443792.1">
    <property type="nucleotide sequence ID" value="NZ_CAKLPX010000001.1"/>
</dbReference>
<evidence type="ECO:0000313" key="2">
    <source>
        <dbReference type="Proteomes" id="UP000838100"/>
    </source>
</evidence>
<organism evidence="1 2">
    <name type="scientific">Sinobacterium norvegicum</name>
    <dbReference type="NCBI Taxonomy" id="1641715"/>
    <lineage>
        <taxon>Bacteria</taxon>
        <taxon>Pseudomonadati</taxon>
        <taxon>Pseudomonadota</taxon>
        <taxon>Gammaproteobacteria</taxon>
        <taxon>Cellvibrionales</taxon>
        <taxon>Spongiibacteraceae</taxon>
        <taxon>Sinobacterium</taxon>
    </lineage>
</organism>
<dbReference type="PROSITE" id="PS51257">
    <property type="entry name" value="PROKAR_LIPOPROTEIN"/>
    <property type="match status" value="1"/>
</dbReference>
<evidence type="ECO:0000313" key="1">
    <source>
        <dbReference type="EMBL" id="CAH0991136.1"/>
    </source>
</evidence>
<sequence length="70" mass="7551">MHAMRMFIVALFGVVIIGCGADVEPDKNDDSGEGVILQHHIKAIDSAKAAKQAQLDADKARDEALKQQGY</sequence>
<keyword evidence="2" id="KW-1185">Reference proteome</keyword>
<accession>A0ABN8EM15</accession>
<dbReference type="Proteomes" id="UP000838100">
    <property type="component" value="Unassembled WGS sequence"/>
</dbReference>
<proteinExistence type="predicted"/>
<comment type="caution">
    <text evidence="1">The sequence shown here is derived from an EMBL/GenBank/DDBJ whole genome shotgun (WGS) entry which is preliminary data.</text>
</comment>
<name>A0ABN8EM15_9GAMM</name>
<gene>
    <name evidence="1" type="ORF">SIN8267_01238</name>
</gene>
<evidence type="ECO:0008006" key="3">
    <source>
        <dbReference type="Google" id="ProtNLM"/>
    </source>
</evidence>